<protein>
    <recommendedName>
        <fullName evidence="12">Trichome birefringence-like N-terminal domain-containing protein</fullName>
    </recommendedName>
</protein>
<name>F6GVR8_VITVI</name>
<dbReference type="InParanoid" id="F6GVR8"/>
<evidence type="ECO:0000313" key="11">
    <source>
        <dbReference type="Proteomes" id="UP000009183"/>
    </source>
</evidence>
<evidence type="ECO:0000259" key="8">
    <source>
        <dbReference type="Pfam" id="PF13839"/>
    </source>
</evidence>
<keyword evidence="11" id="KW-1185">Reference proteome</keyword>
<reference evidence="11" key="1">
    <citation type="journal article" date="2007" name="Nature">
        <title>The grapevine genome sequence suggests ancestral hexaploidization in major angiosperm phyla.</title>
        <authorList>
            <consortium name="The French-Italian Public Consortium for Grapevine Genome Characterization."/>
            <person name="Jaillon O."/>
            <person name="Aury J.-M."/>
            <person name="Noel B."/>
            <person name="Policriti A."/>
            <person name="Clepet C."/>
            <person name="Casagrande A."/>
            <person name="Choisne N."/>
            <person name="Aubourg S."/>
            <person name="Vitulo N."/>
            <person name="Jubin C."/>
            <person name="Vezzi A."/>
            <person name="Legeai F."/>
            <person name="Hugueney P."/>
            <person name="Dasilva C."/>
            <person name="Horner D."/>
            <person name="Mica E."/>
            <person name="Jublot D."/>
            <person name="Poulain J."/>
            <person name="Bruyere C."/>
            <person name="Billault A."/>
            <person name="Segurens B."/>
            <person name="Gouyvenoux M."/>
            <person name="Ugarte E."/>
            <person name="Cattonaro F."/>
            <person name="Anthouard V."/>
            <person name="Vico V."/>
            <person name="Del Fabbro C."/>
            <person name="Alaux M."/>
            <person name="Di Gaspero G."/>
            <person name="Dumas V."/>
            <person name="Felice N."/>
            <person name="Paillard S."/>
            <person name="Juman I."/>
            <person name="Moroldo M."/>
            <person name="Scalabrin S."/>
            <person name="Canaguier A."/>
            <person name="Le Clainche I."/>
            <person name="Malacrida G."/>
            <person name="Durand E."/>
            <person name="Pesole G."/>
            <person name="Laucou V."/>
            <person name="Chatelet P."/>
            <person name="Merdinoglu D."/>
            <person name="Delledonne M."/>
            <person name="Pezzotti M."/>
            <person name="Lecharny A."/>
            <person name="Scarpelli C."/>
            <person name="Artiguenave F."/>
            <person name="Pe M.E."/>
            <person name="Valle G."/>
            <person name="Morgante M."/>
            <person name="Caboche M."/>
            <person name="Adam-Blondon A.-F."/>
            <person name="Weissenbach J."/>
            <person name="Quetier F."/>
            <person name="Wincker P."/>
        </authorList>
    </citation>
    <scope>NUCLEOTIDE SEQUENCE [LARGE SCALE GENOMIC DNA]</scope>
    <source>
        <strain evidence="11">cv. Pinot noir / PN40024</strain>
    </source>
</reference>
<dbReference type="EMBL" id="FN594955">
    <property type="protein sequence ID" value="CCB44053.1"/>
    <property type="molecule type" value="Genomic_DNA"/>
</dbReference>
<dbReference type="eggNOG" id="ENOG502R1CW">
    <property type="taxonomic scope" value="Eukaryota"/>
</dbReference>
<dbReference type="PANTHER" id="PTHR32285">
    <property type="entry name" value="PROTEIN TRICHOME BIREFRINGENCE-LIKE 9-RELATED"/>
    <property type="match status" value="1"/>
</dbReference>
<feature type="transmembrane region" description="Helical" evidence="7">
    <location>
        <begin position="34"/>
        <end position="52"/>
    </location>
</feature>
<dbReference type="GO" id="GO:0005794">
    <property type="term" value="C:Golgi apparatus"/>
    <property type="evidence" value="ECO:0000318"/>
    <property type="project" value="GO_Central"/>
</dbReference>
<sequence length="844" mass="97183">MDTHFSSSSSPVKVHLMELLPPGKRLLSNATMKIILVTIALFLLAMIPLNLFSHFSSPWPSPVSTKPGKKCDIFRGKWVQYPKGPYYTNVTCRHIFEHQNCMKFGRPDTEFLKWRWKPDECELPLFDAAQFLELVRGKSMAFIGDSLARNQMESLVCLLASEGDPIAVYNIKYPLSKSCLYTDYNFTVASFWSPYLVKDIDANPTAGTANSLMNVFVDEAHEAWMSQIEKFDYVIVSAGIWFLKPQVYYENGDIVGCHLCHTKKVTNLTPLHGYRKAFQTTFRTLLRLKNFKGVTFLRTVSPSHFENGEWYTGGHCVRTKPVSSKEMRLEGLYPEMYSTQVEELKAAEKLGRKRGLKFRLLDTTEAMVVRPDGHPSYYAKRVDENVTRADCVHWCLPGPIDTWNELLLQMLKMEDRFFPMRVPAIEPPNGKNTPHSTPQKVIHLSLTLILLTLIPLCLMNRSPTPVQSPKIHTGGSTSLAIKKKCDMFSGRWVPYPNGPYYTNATCREIIPQQNCIKFGRPDTEFLKWRWKPDGCELPRFDPVQFLELVRGKSIGFVGDSVGRNQMQSLLCLLANVTYPVDISYKYTSDTNFRRWFYTDYKFTLATFWSPFLVKAKDADPKGHSFNNLMNLHLDTVDEAWAAQIENFDYVIISAGQWFFRPLIFYEKGQVVGCHGCNEKNITEVTKFYGYRKAFRTSFRTLQNLKNYKGLTFLRTFSPAHFENGAWNEGGNCVRTRPFTKQEMKLDDYNLEFYLTQVEELRAAEREGRKRGLEFRLLDVTEAMVLRPDGHPNHYEHSPHKNVTIADCVHWCTPGPIDTWNEFLLQMLKMEGERSFDGTLQQKAG</sequence>
<dbReference type="InterPro" id="IPR029962">
    <property type="entry name" value="TBL"/>
</dbReference>
<evidence type="ECO:0000256" key="5">
    <source>
        <dbReference type="ARBA" id="ARBA00022989"/>
    </source>
</evidence>
<comment type="subcellular location">
    <subcellularLocation>
        <location evidence="1">Membrane</location>
        <topology evidence="1">Single-pass membrane protein</topology>
    </subcellularLocation>
</comment>
<dbReference type="Pfam" id="PF14416">
    <property type="entry name" value="PMR5N"/>
    <property type="match status" value="2"/>
</dbReference>
<proteinExistence type="inferred from homology"/>
<evidence type="ECO:0008006" key="12">
    <source>
        <dbReference type="Google" id="ProtNLM"/>
    </source>
</evidence>
<accession>F6GVR8</accession>
<dbReference type="PaxDb" id="29760-VIT_14s0083g00370.t01"/>
<organism evidence="10 11">
    <name type="scientific">Vitis vinifera</name>
    <name type="common">Grape</name>
    <dbReference type="NCBI Taxonomy" id="29760"/>
    <lineage>
        <taxon>Eukaryota</taxon>
        <taxon>Viridiplantae</taxon>
        <taxon>Streptophyta</taxon>
        <taxon>Embryophyta</taxon>
        <taxon>Tracheophyta</taxon>
        <taxon>Spermatophyta</taxon>
        <taxon>Magnoliopsida</taxon>
        <taxon>eudicotyledons</taxon>
        <taxon>Gunneridae</taxon>
        <taxon>Pentapetalae</taxon>
        <taxon>rosids</taxon>
        <taxon>Vitales</taxon>
        <taxon>Vitaceae</taxon>
        <taxon>Viteae</taxon>
        <taxon>Vitis</taxon>
    </lineage>
</organism>
<feature type="domain" description="Trichome birefringence-like C-terminal" evidence="8">
    <location>
        <begin position="123"/>
        <end position="410"/>
    </location>
</feature>
<feature type="domain" description="Trichome birefringence-like N-terminal" evidence="9">
    <location>
        <begin position="69"/>
        <end position="122"/>
    </location>
</feature>
<dbReference type="AlphaFoldDB" id="F6GVR8"/>
<evidence type="ECO:0000313" key="10">
    <source>
        <dbReference type="EMBL" id="CCB44053.1"/>
    </source>
</evidence>
<dbReference type="InterPro" id="IPR025846">
    <property type="entry name" value="TBL_N"/>
</dbReference>
<dbReference type="GO" id="GO:0016020">
    <property type="term" value="C:membrane"/>
    <property type="evidence" value="ECO:0007669"/>
    <property type="project" value="UniProtKB-SubCell"/>
</dbReference>
<evidence type="ECO:0000259" key="9">
    <source>
        <dbReference type="Pfam" id="PF14416"/>
    </source>
</evidence>
<keyword evidence="3 7" id="KW-0812">Transmembrane</keyword>
<evidence type="ECO:0000256" key="7">
    <source>
        <dbReference type="SAM" id="Phobius"/>
    </source>
</evidence>
<dbReference type="OrthoDB" id="630188at2759"/>
<evidence type="ECO:0000256" key="6">
    <source>
        <dbReference type="ARBA" id="ARBA00023136"/>
    </source>
</evidence>
<feature type="domain" description="Trichome birefringence-like N-terminal" evidence="9">
    <location>
        <begin position="483"/>
        <end position="536"/>
    </location>
</feature>
<dbReference type="Pfam" id="PF13839">
    <property type="entry name" value="PC-Esterase"/>
    <property type="match status" value="2"/>
</dbReference>
<dbReference type="STRING" id="29760.F6GVR8"/>
<dbReference type="InterPro" id="IPR026057">
    <property type="entry name" value="TBL_C"/>
</dbReference>
<keyword evidence="4" id="KW-0735">Signal-anchor</keyword>
<keyword evidence="6 7" id="KW-0472">Membrane</keyword>
<dbReference type="GO" id="GO:0016413">
    <property type="term" value="F:O-acetyltransferase activity"/>
    <property type="evidence" value="ECO:0000318"/>
    <property type="project" value="GO_Central"/>
</dbReference>
<keyword evidence="5 7" id="KW-1133">Transmembrane helix</keyword>
<dbReference type="SMR" id="F6GVR8"/>
<dbReference type="PANTHER" id="PTHR32285:SF13">
    <property type="entry name" value="TRICHOME BIREFRINGENCE-LIKE N-TERMINAL DOMAIN-CONTAINING PROTEIN"/>
    <property type="match status" value="1"/>
</dbReference>
<evidence type="ECO:0000256" key="2">
    <source>
        <dbReference type="ARBA" id="ARBA00007727"/>
    </source>
</evidence>
<feature type="domain" description="Trichome birefringence-like C-terminal" evidence="8">
    <location>
        <begin position="537"/>
        <end position="826"/>
    </location>
</feature>
<comment type="similarity">
    <text evidence="2">Belongs to the PC-esterase family. TBL subfamily.</text>
</comment>
<dbReference type="Proteomes" id="UP000009183">
    <property type="component" value="Chromosome 14"/>
</dbReference>
<evidence type="ECO:0000256" key="1">
    <source>
        <dbReference type="ARBA" id="ARBA00004167"/>
    </source>
</evidence>
<gene>
    <name evidence="10" type="ordered locus">VIT_14s0083g00370</name>
</gene>
<evidence type="ECO:0000256" key="3">
    <source>
        <dbReference type="ARBA" id="ARBA00022692"/>
    </source>
</evidence>
<evidence type="ECO:0000256" key="4">
    <source>
        <dbReference type="ARBA" id="ARBA00022968"/>
    </source>
</evidence>
<dbReference type="HOGENOM" id="CLU_336293_0_0_1"/>